<keyword evidence="7" id="KW-1185">Reference proteome</keyword>
<feature type="region of interest" description="Disordered" evidence="3">
    <location>
        <begin position="21"/>
        <end position="66"/>
    </location>
</feature>
<evidence type="ECO:0000256" key="1">
    <source>
        <dbReference type="ARBA" id="ARBA00008645"/>
    </source>
</evidence>
<dbReference type="Proteomes" id="UP001589890">
    <property type="component" value="Unassembled WGS sequence"/>
</dbReference>
<dbReference type="PROSITE" id="PS51257">
    <property type="entry name" value="PROKAR_LIPOPROTEIN"/>
    <property type="match status" value="1"/>
</dbReference>
<dbReference type="RefSeq" id="WP_380049719.1">
    <property type="nucleotide sequence ID" value="NZ_JBHLTC010000024.1"/>
</dbReference>
<feature type="domain" description="Peptidase S9 prolyl oligopeptidase catalytic" evidence="5">
    <location>
        <begin position="147"/>
        <end position="353"/>
    </location>
</feature>
<dbReference type="InterPro" id="IPR001375">
    <property type="entry name" value="Peptidase_S9_cat"/>
</dbReference>
<dbReference type="GO" id="GO:0016787">
    <property type="term" value="F:hydrolase activity"/>
    <property type="evidence" value="ECO:0007669"/>
    <property type="project" value="UniProtKB-KW"/>
</dbReference>
<dbReference type="EMBL" id="JBHLTC010000024">
    <property type="protein sequence ID" value="MFC0626355.1"/>
    <property type="molecule type" value="Genomic_DNA"/>
</dbReference>
<keyword evidence="4" id="KW-0732">Signal</keyword>
<protein>
    <submittedName>
        <fullName evidence="6">Alpha/beta hydrolase family protein</fullName>
        <ecNumber evidence="6">3.4.-.-</ecNumber>
    </submittedName>
</protein>
<comment type="caution">
    <text evidence="6">The sequence shown here is derived from an EMBL/GenBank/DDBJ whole genome shotgun (WGS) entry which is preliminary data.</text>
</comment>
<gene>
    <name evidence="6" type="ORF">ACFFGN_19910</name>
</gene>
<dbReference type="EC" id="3.4.-.-" evidence="6"/>
<dbReference type="SUPFAM" id="SSF53474">
    <property type="entry name" value="alpha/beta-Hydrolases"/>
    <property type="match status" value="1"/>
</dbReference>
<name>A0ABV6QNY6_9ACTN</name>
<feature type="compositionally biased region" description="Low complexity" evidence="3">
    <location>
        <begin position="48"/>
        <end position="65"/>
    </location>
</feature>
<dbReference type="PANTHER" id="PTHR22946:SF9">
    <property type="entry name" value="POLYKETIDE TRANSFERASE AF380"/>
    <property type="match status" value="1"/>
</dbReference>
<reference evidence="6 7" key="1">
    <citation type="submission" date="2024-09" db="EMBL/GenBank/DDBJ databases">
        <authorList>
            <person name="Sun Q."/>
            <person name="Mori K."/>
        </authorList>
    </citation>
    <scope>NUCLEOTIDE SEQUENCE [LARGE SCALE GENOMIC DNA]</scope>
    <source>
        <strain evidence="6 7">CGMCC 1.15906</strain>
    </source>
</reference>
<feature type="compositionally biased region" description="Low complexity" evidence="3">
    <location>
        <begin position="21"/>
        <end position="40"/>
    </location>
</feature>
<evidence type="ECO:0000313" key="6">
    <source>
        <dbReference type="EMBL" id="MFC0626355.1"/>
    </source>
</evidence>
<dbReference type="Pfam" id="PF00326">
    <property type="entry name" value="Peptidase_S9"/>
    <property type="match status" value="1"/>
</dbReference>
<dbReference type="PANTHER" id="PTHR22946">
    <property type="entry name" value="DIENELACTONE HYDROLASE DOMAIN-CONTAINING PROTEIN-RELATED"/>
    <property type="match status" value="1"/>
</dbReference>
<dbReference type="InterPro" id="IPR029058">
    <property type="entry name" value="AB_hydrolase_fold"/>
</dbReference>
<evidence type="ECO:0000259" key="5">
    <source>
        <dbReference type="Pfam" id="PF00326"/>
    </source>
</evidence>
<evidence type="ECO:0000313" key="7">
    <source>
        <dbReference type="Proteomes" id="UP001589890"/>
    </source>
</evidence>
<keyword evidence="2 6" id="KW-0378">Hydrolase</keyword>
<evidence type="ECO:0000256" key="2">
    <source>
        <dbReference type="ARBA" id="ARBA00022801"/>
    </source>
</evidence>
<evidence type="ECO:0000256" key="3">
    <source>
        <dbReference type="SAM" id="MobiDB-lite"/>
    </source>
</evidence>
<sequence length="355" mass="37952">MTTRRRFCCSLALIGLGAAAGCSGDPDTSPSPSPTGTASPSPSPSSMPSPAQTTPAPSASPTASPVNPVSMQALIQKKYDGRGLRLGRVLDRNAAYTRYAITYLSGRLTISGVLNVPNGAGPYPAVVLNHGYIDPAIYTTGRGLAREQDYLARRGFIVLHTDYRNHAGSSDDPRADLNLRIGYVEDVVNAVHAVKAAPKVAPNRIGMLGRSMGGGITYSVLAAQPGLIDAAVVFASTSSDAAQNFNHFIRNDRGNAAITSAVIKAHGSPEARPEFWRNMSPVNFFDRVTEPVLIHHGDSDDTCPIAWSRAAHAALTRAGKRSALHVYPGEQHAFDRLWPLSMQRTVAFLRQNLRD</sequence>
<accession>A0ABV6QNY6</accession>
<feature type="chain" id="PRO_5047027438" evidence="4">
    <location>
        <begin position="21"/>
        <end position="355"/>
    </location>
</feature>
<comment type="similarity">
    <text evidence="1">Belongs to the AB hydrolase superfamily.</text>
</comment>
<evidence type="ECO:0000256" key="4">
    <source>
        <dbReference type="SAM" id="SignalP"/>
    </source>
</evidence>
<dbReference type="Gene3D" id="3.40.50.1820">
    <property type="entry name" value="alpha/beta hydrolase"/>
    <property type="match status" value="1"/>
</dbReference>
<proteinExistence type="inferred from homology"/>
<dbReference type="InterPro" id="IPR050261">
    <property type="entry name" value="FrsA_esterase"/>
</dbReference>
<organism evidence="6 7">
    <name type="scientific">Kribbella deserti</name>
    <dbReference type="NCBI Taxonomy" id="1926257"/>
    <lineage>
        <taxon>Bacteria</taxon>
        <taxon>Bacillati</taxon>
        <taxon>Actinomycetota</taxon>
        <taxon>Actinomycetes</taxon>
        <taxon>Propionibacteriales</taxon>
        <taxon>Kribbellaceae</taxon>
        <taxon>Kribbella</taxon>
    </lineage>
</organism>
<feature type="signal peptide" evidence="4">
    <location>
        <begin position="1"/>
        <end position="20"/>
    </location>
</feature>